<accession>A0ABR6PDN0</accession>
<proteinExistence type="predicted"/>
<reference evidence="1 2" key="1">
    <citation type="submission" date="2020-08" db="EMBL/GenBank/DDBJ databases">
        <title>Genomic Encyclopedia of Type Strains, Phase IV (KMG-V): Genome sequencing to study the core and pangenomes of soil and plant-associated prokaryotes.</title>
        <authorList>
            <person name="Whitman W."/>
        </authorList>
    </citation>
    <scope>NUCLEOTIDE SEQUENCE [LARGE SCALE GENOMIC DNA]</scope>
    <source>
        <strain evidence="1 2">ANJLi2</strain>
    </source>
</reference>
<evidence type="ECO:0008006" key="3">
    <source>
        <dbReference type="Google" id="ProtNLM"/>
    </source>
</evidence>
<name>A0ABR6PDN0_9SPHI</name>
<dbReference type="Proteomes" id="UP000541583">
    <property type="component" value="Unassembled WGS sequence"/>
</dbReference>
<dbReference type="InterPro" id="IPR008928">
    <property type="entry name" value="6-hairpin_glycosidase_sf"/>
</dbReference>
<sequence length="736" mass="83404">MNALSPWLLTVNAQLNSPDLTAIYEKDVAGYHFKVYLIGDSCWLVASWPKRNRIAFRMAYSPNDKLQLKKIAEKDKKVTFHISSLIGEYQSGLQLPVGNSLVFRLKATLKTSAPLLFPFWPRDIIPLGAAGSDLLAEGDIRVSQVGNRSGLLYFNLSRPKAGSVLYLQNLTALADYNQQTETSAGNTVGGEWPEIGFALPPTLKNKALEANKIYTLGDAYIALSEEVPVDEPAMVRQYLDLLAAIYLQLPKPATTYKHWPDTLQKGLKDLTESPGCWNQVDGNHYLNAYVCDYATPPEIMVQLAVLLPLLDYVEWNDSQLAIMKKIKDGLPAFYDQKLRTIMRWHPKVADTMDGEEEHKKPLVMDSWYLNHPLLNLSRLALKGDEVAKKLFVDSLGYAIKVAHHFNYTWPVFYKMDTLEVIKAETQPGKGGEKDVAGLYAHVMLQAWELTSQKRYLAEAEKAALKLRGLGFELFYQANNTAFSAGALLRLYKVTKKVVYKELSYLCLANLFKNVQLWDCNYGYGRNFPSFFALFPLNDAPYTAVYEEQEVFCAFHDYLKHAEGQDILPAVRLLLAEYIRFVVERAVYYYPPMLPKEMLSEEVKTGEVDASLWIALEDMHDGWEKSGEVGQEVYGAGNAFGILPRHYMQVEDQSFMIYTDYPTYGFSPKKHRPARFKLAGDGRLTSRVMLVKTKKGKMPEFSVTLQDSKETIKGKKTKEGHLEFTVAGDSEIHINWK</sequence>
<keyword evidence="2" id="KW-1185">Reference proteome</keyword>
<comment type="caution">
    <text evidence="1">The sequence shown here is derived from an EMBL/GenBank/DDBJ whole genome shotgun (WGS) entry which is preliminary data.</text>
</comment>
<evidence type="ECO:0000313" key="1">
    <source>
        <dbReference type="EMBL" id="MBB6107728.1"/>
    </source>
</evidence>
<evidence type="ECO:0000313" key="2">
    <source>
        <dbReference type="Proteomes" id="UP000541583"/>
    </source>
</evidence>
<gene>
    <name evidence="1" type="ORF">HDF23_000458</name>
</gene>
<dbReference type="EMBL" id="JACHCB010000001">
    <property type="protein sequence ID" value="MBB6107728.1"/>
    <property type="molecule type" value="Genomic_DNA"/>
</dbReference>
<dbReference type="SUPFAM" id="SSF48208">
    <property type="entry name" value="Six-hairpin glycosidases"/>
    <property type="match status" value="1"/>
</dbReference>
<protein>
    <recommendedName>
        <fullName evidence="3">Alpha-L-rhamnosidase six-hairpin glycosidase domain-containing protein</fullName>
    </recommendedName>
</protein>
<organism evidence="1 2">
    <name type="scientific">Mucilaginibacter lappiensis</name>
    <dbReference type="NCBI Taxonomy" id="354630"/>
    <lineage>
        <taxon>Bacteria</taxon>
        <taxon>Pseudomonadati</taxon>
        <taxon>Bacteroidota</taxon>
        <taxon>Sphingobacteriia</taxon>
        <taxon>Sphingobacteriales</taxon>
        <taxon>Sphingobacteriaceae</taxon>
        <taxon>Mucilaginibacter</taxon>
    </lineage>
</organism>
<dbReference type="RefSeq" id="WP_076369777.1">
    <property type="nucleotide sequence ID" value="NZ_FTMG01000001.1"/>
</dbReference>